<dbReference type="InterPro" id="IPR036922">
    <property type="entry name" value="Rieske_2Fe-2S_sf"/>
</dbReference>
<dbReference type="Proteomes" id="UP000243876">
    <property type="component" value="Unassembled WGS sequence"/>
</dbReference>
<keyword evidence="5" id="KW-0479">Metal-binding</keyword>
<accession>A0A0D6ERF8</accession>
<dbReference type="InterPro" id="IPR023753">
    <property type="entry name" value="FAD/NAD-binding_dom"/>
</dbReference>
<evidence type="ECO:0000256" key="1">
    <source>
        <dbReference type="ARBA" id="ARBA00001974"/>
    </source>
</evidence>
<gene>
    <name evidence="11" type="primary">SPOSA6832_04192</name>
</gene>
<dbReference type="InterPro" id="IPR017941">
    <property type="entry name" value="Rieske_2Fe-2S"/>
</dbReference>
<dbReference type="PRINTS" id="PR00411">
    <property type="entry name" value="PNDRDTASEI"/>
</dbReference>
<keyword evidence="4" id="KW-0001">2Fe-2S</keyword>
<keyword evidence="7" id="KW-0560">Oxidoreductase</keyword>
<dbReference type="Gene3D" id="2.102.10.10">
    <property type="entry name" value="Rieske [2Fe-2S] iron-sulphur domain"/>
    <property type="match status" value="1"/>
</dbReference>
<evidence type="ECO:0000256" key="8">
    <source>
        <dbReference type="ARBA" id="ARBA00023004"/>
    </source>
</evidence>
<dbReference type="PROSITE" id="PS51296">
    <property type="entry name" value="RIESKE"/>
    <property type="match status" value="1"/>
</dbReference>
<dbReference type="CDD" id="cd03478">
    <property type="entry name" value="Rieske_AIFL_N"/>
    <property type="match status" value="1"/>
</dbReference>
<proteinExistence type="inferred from homology"/>
<dbReference type="InterPro" id="IPR016156">
    <property type="entry name" value="FAD/NAD-linked_Rdtase_dimer_sf"/>
</dbReference>
<evidence type="ECO:0000256" key="7">
    <source>
        <dbReference type="ARBA" id="ARBA00023002"/>
    </source>
</evidence>
<dbReference type="EMBL" id="CENE01000025">
    <property type="protein sequence ID" value="CEQ42381.1"/>
    <property type="molecule type" value="Genomic_DNA"/>
</dbReference>
<organism evidence="11 12">
    <name type="scientific">Sporidiobolus salmonicolor</name>
    <name type="common">Yeast-like fungus</name>
    <name type="synonym">Sporobolomyces salmonicolor</name>
    <dbReference type="NCBI Taxonomy" id="5005"/>
    <lineage>
        <taxon>Eukaryota</taxon>
        <taxon>Fungi</taxon>
        <taxon>Dikarya</taxon>
        <taxon>Basidiomycota</taxon>
        <taxon>Pucciniomycotina</taxon>
        <taxon>Microbotryomycetes</taxon>
        <taxon>Sporidiobolales</taxon>
        <taxon>Sporidiobolaceae</taxon>
        <taxon>Sporobolomyces</taxon>
    </lineage>
</organism>
<evidence type="ECO:0000256" key="3">
    <source>
        <dbReference type="ARBA" id="ARBA00022630"/>
    </source>
</evidence>
<protein>
    <submittedName>
        <fullName evidence="11">SPOSA6832_04192-mRNA-1:cds</fullName>
    </submittedName>
</protein>
<dbReference type="PANTHER" id="PTHR43557">
    <property type="entry name" value="APOPTOSIS-INDUCING FACTOR 1"/>
    <property type="match status" value="1"/>
</dbReference>
<evidence type="ECO:0000256" key="5">
    <source>
        <dbReference type="ARBA" id="ARBA00022723"/>
    </source>
</evidence>
<evidence type="ECO:0000256" key="6">
    <source>
        <dbReference type="ARBA" id="ARBA00022827"/>
    </source>
</evidence>
<dbReference type="InterPro" id="IPR036188">
    <property type="entry name" value="FAD/NAD-bd_sf"/>
</dbReference>
<feature type="non-terminal residue" evidence="11">
    <location>
        <position position="1"/>
    </location>
</feature>
<dbReference type="Gene3D" id="3.30.390.30">
    <property type="match status" value="1"/>
</dbReference>
<evidence type="ECO:0000256" key="9">
    <source>
        <dbReference type="ARBA" id="ARBA00023014"/>
    </source>
</evidence>
<dbReference type="SUPFAM" id="SSF51905">
    <property type="entry name" value="FAD/NAD(P)-binding domain"/>
    <property type="match status" value="2"/>
</dbReference>
<dbReference type="PANTHER" id="PTHR43557:SF2">
    <property type="entry name" value="RIESKE DOMAIN-CONTAINING PROTEIN-RELATED"/>
    <property type="match status" value="1"/>
</dbReference>
<comment type="cofactor">
    <cofactor evidence="1">
        <name>FAD</name>
        <dbReference type="ChEBI" id="CHEBI:57692"/>
    </cofactor>
</comment>
<dbReference type="Pfam" id="PF07992">
    <property type="entry name" value="Pyr_redox_2"/>
    <property type="match status" value="1"/>
</dbReference>
<evidence type="ECO:0000313" key="12">
    <source>
        <dbReference type="Proteomes" id="UP000243876"/>
    </source>
</evidence>
<dbReference type="GO" id="GO:0005737">
    <property type="term" value="C:cytoplasm"/>
    <property type="evidence" value="ECO:0007669"/>
    <property type="project" value="TreeGrafter"/>
</dbReference>
<dbReference type="OrthoDB" id="6029at2759"/>
<dbReference type="SUPFAM" id="SSF55424">
    <property type="entry name" value="FAD/NAD-linked reductases, dimerisation (C-terminal) domain"/>
    <property type="match status" value="1"/>
</dbReference>
<evidence type="ECO:0000313" key="11">
    <source>
        <dbReference type="EMBL" id="CEQ42381.1"/>
    </source>
</evidence>
<evidence type="ECO:0000259" key="10">
    <source>
        <dbReference type="PROSITE" id="PS51296"/>
    </source>
</evidence>
<dbReference type="Gene3D" id="3.50.50.60">
    <property type="entry name" value="FAD/NAD(P)-binding domain"/>
    <property type="match status" value="2"/>
</dbReference>
<keyword evidence="3" id="KW-0285">Flavoprotein</keyword>
<dbReference type="GO" id="GO:0046872">
    <property type="term" value="F:metal ion binding"/>
    <property type="evidence" value="ECO:0007669"/>
    <property type="project" value="UniProtKB-KW"/>
</dbReference>
<evidence type="ECO:0000256" key="2">
    <source>
        <dbReference type="ARBA" id="ARBA00006442"/>
    </source>
</evidence>
<name>A0A0D6ERF8_SPOSA</name>
<dbReference type="AlphaFoldDB" id="A0A0D6ERF8"/>
<dbReference type="Pfam" id="PF00355">
    <property type="entry name" value="Rieske"/>
    <property type="match status" value="1"/>
</dbReference>
<keyword evidence="8" id="KW-0408">Iron</keyword>
<dbReference type="GO" id="GO:0051537">
    <property type="term" value="F:2 iron, 2 sulfur cluster binding"/>
    <property type="evidence" value="ECO:0007669"/>
    <property type="project" value="UniProtKB-KW"/>
</dbReference>
<feature type="domain" description="Rieske" evidence="10">
    <location>
        <begin position="19"/>
        <end position="120"/>
    </location>
</feature>
<dbReference type="GO" id="GO:0016651">
    <property type="term" value="F:oxidoreductase activity, acting on NAD(P)H"/>
    <property type="evidence" value="ECO:0007669"/>
    <property type="project" value="TreeGrafter"/>
</dbReference>
<keyword evidence="9" id="KW-0411">Iron-sulfur</keyword>
<keyword evidence="12" id="KW-1185">Reference proteome</keyword>
<sequence>MASTRVKVGALDLLKDGQMYVVAPSSLVLFQYRKEIPFPNEDSESKILLSRVKGQYFANSAKCTHYGAPLVKGVLTESGRIVCPWHGACFKAQTGDIEDAPALNSLQSFKVETDSSSVYIYGPSSPDAILQSREPSVPSVSIGTSSSTEPAGVLIIGGGPGAAHTIEGLRDEGYKGTIKVISKEASRPHLPIDRTKLSKTLMWDSEKLALRGKTFYDRLGVEFILDTEATALDFENATVKLSNGETAAFENLILATGAIPLRLPLDGADLGNVFLLRGVKDAKAIDEALGKPETDAEKKNLVVVGSSFIGMEAALAAAGRAKVTVVGMDDAPFEKILSKEIGNGIRKFHESKGTKFFLPAELSHFSPSPSNAAVVGAVHLKDGTTLPADVVLLGVGVKPATQLLKDAGLELEKNGTVKTDEVLRILQLKGKAKGNVFALGDIATHRHAAQGEFAYVQHWNVASNHGRCIAHLIATGKEQPYDKIAVFWSAQGQQLRYAGTTQANIWDDVLVQGNADELKFVAYYFAGNETVAAASMQNDPIVTRISELMKLGKMPTKEEIKGGKLGAVLPPQWWPTLRDYGTPTLQFQ</sequence>
<evidence type="ECO:0000256" key="4">
    <source>
        <dbReference type="ARBA" id="ARBA00022714"/>
    </source>
</evidence>
<reference evidence="12" key="1">
    <citation type="submission" date="2015-02" db="EMBL/GenBank/DDBJ databases">
        <authorList>
            <person name="Gon?alves P."/>
        </authorList>
    </citation>
    <scope>NUCLEOTIDE SEQUENCE [LARGE SCALE GENOMIC DNA]</scope>
</reference>
<comment type="similarity">
    <text evidence="2">Belongs to the FAD-dependent oxidoreductase family.</text>
</comment>
<dbReference type="InterPro" id="IPR050446">
    <property type="entry name" value="FAD-oxidoreductase/Apoptosis"/>
</dbReference>
<keyword evidence="6" id="KW-0274">FAD</keyword>
<dbReference type="SUPFAM" id="SSF50022">
    <property type="entry name" value="ISP domain"/>
    <property type="match status" value="1"/>
</dbReference>
<dbReference type="PRINTS" id="PR00368">
    <property type="entry name" value="FADPNR"/>
</dbReference>